<accession>A0A2S1KV34</accession>
<keyword evidence="2" id="KW-0614">Plasmid</keyword>
<dbReference type="Proteomes" id="UP000244870">
    <property type="component" value="Plasmid unnamed2"/>
</dbReference>
<proteinExistence type="predicted"/>
<geneLocation type="plasmid" evidence="2">
    <name>unnamed2</name>
</geneLocation>
<protein>
    <submittedName>
        <fullName evidence="2">Uncharacterized protein</fullName>
    </submittedName>
</protein>
<name>A0A2S1KV34_9LACO</name>
<dbReference type="EMBL" id="CP020930">
    <property type="protein sequence ID" value="AWF96867.1"/>
    <property type="molecule type" value="Genomic_DNA"/>
</dbReference>
<evidence type="ECO:0000313" key="1">
    <source>
        <dbReference type="EMBL" id="AWF96867.1"/>
    </source>
</evidence>
<evidence type="ECO:0000313" key="3">
    <source>
        <dbReference type="Proteomes" id="UP000244870"/>
    </source>
</evidence>
<evidence type="ECO:0000313" key="2">
    <source>
        <dbReference type="EMBL" id="AWF96877.1"/>
    </source>
</evidence>
<dbReference type="EMBL" id="CP020930">
    <property type="protein sequence ID" value="AWF96877.1"/>
    <property type="molecule type" value="Genomic_DNA"/>
</dbReference>
<organism evidence="2 3">
    <name type="scientific">Weissella cibaria</name>
    <dbReference type="NCBI Taxonomy" id="137591"/>
    <lineage>
        <taxon>Bacteria</taxon>
        <taxon>Bacillati</taxon>
        <taxon>Bacillota</taxon>
        <taxon>Bacilli</taxon>
        <taxon>Lactobacillales</taxon>
        <taxon>Lactobacillaceae</taxon>
        <taxon>Weissella</taxon>
    </lineage>
</organism>
<reference evidence="2 3" key="1">
    <citation type="submission" date="2017-04" db="EMBL/GenBank/DDBJ databases">
        <title>Weissella cibaria strain m2 complete genome.</title>
        <authorList>
            <person name="Pan Q."/>
            <person name="Tan M."/>
            <person name="Yao F."/>
            <person name="Su S."/>
        </authorList>
    </citation>
    <scope>NUCLEOTIDE SEQUENCE [LARGE SCALE GENOMIC DNA]</scope>
    <source>
        <strain evidence="2 3">M2</strain>
        <plasmid evidence="3">Plasmid unnamed2</plasmid>
        <plasmid evidence="2">unnamed2</plasmid>
    </source>
</reference>
<dbReference type="AlphaFoldDB" id="A0A2S1KV34"/>
<sequence>MTAVTSLVLVGIVSVATVLTAKEIDKAGDKLADKLYN</sequence>
<gene>
    <name evidence="1" type="ORF">B6254_2523</name>
    <name evidence="2" type="ORF">B6254_2533</name>
</gene>